<keyword evidence="5" id="KW-0539">Nucleus</keyword>
<dbReference type="SMART" id="SM00432">
    <property type="entry name" value="MADS"/>
    <property type="match status" value="1"/>
</dbReference>
<dbReference type="InterPro" id="IPR033896">
    <property type="entry name" value="MEF2-like_N"/>
</dbReference>
<evidence type="ECO:0000256" key="3">
    <source>
        <dbReference type="ARBA" id="ARBA00023125"/>
    </source>
</evidence>
<sequence length="234" mass="26961">MGRGKIMIKRIENDTARQVTFCKRRGGLLKKACELSVMCDAEIALIVFSPRGRVYEFANNDIKSTIEKYKRIKSDESNTNFTPQEINAQYYQEEAKKLRQQIKIRQNSNRHLKGEGLDSLNINELKKLETKLERAISRIRSKKHDMILEETESLQNRELVLEHTNTILRSKIAENEKVQQHLVDQTNEGYRVIEAYLARSALQLNIGGPLEDTPTPAPAPAPYSPYPNKSLHIW</sequence>
<dbReference type="Proteomes" id="UP000215914">
    <property type="component" value="Unassembled WGS sequence"/>
</dbReference>
<dbReference type="GO" id="GO:0000978">
    <property type="term" value="F:RNA polymerase II cis-regulatory region sequence-specific DNA binding"/>
    <property type="evidence" value="ECO:0000318"/>
    <property type="project" value="GO_Central"/>
</dbReference>
<evidence type="ECO:0000259" key="7">
    <source>
        <dbReference type="PROSITE" id="PS50066"/>
    </source>
</evidence>
<feature type="domain" description="MADS-box" evidence="7">
    <location>
        <begin position="1"/>
        <end position="61"/>
    </location>
</feature>
<dbReference type="PROSITE" id="PS50066">
    <property type="entry name" value="MADS_BOX_2"/>
    <property type="match status" value="1"/>
</dbReference>
<proteinExistence type="predicted"/>
<dbReference type="EMBL" id="MNCJ02000320">
    <property type="protein sequence ID" value="KAF5806463.1"/>
    <property type="molecule type" value="Genomic_DNA"/>
</dbReference>
<dbReference type="InterPro" id="IPR002100">
    <property type="entry name" value="TF_MADSbox"/>
</dbReference>
<dbReference type="GO" id="GO:0005634">
    <property type="term" value="C:nucleus"/>
    <property type="evidence" value="ECO:0007669"/>
    <property type="project" value="UniProtKB-SubCell"/>
</dbReference>
<evidence type="ECO:0000256" key="4">
    <source>
        <dbReference type="ARBA" id="ARBA00023163"/>
    </source>
</evidence>
<evidence type="ECO:0000313" key="10">
    <source>
        <dbReference type="Proteomes" id="UP000215914"/>
    </source>
</evidence>
<evidence type="ECO:0000256" key="2">
    <source>
        <dbReference type="ARBA" id="ARBA00023015"/>
    </source>
</evidence>
<name>A0A9K3J0Z7_HELAN</name>
<keyword evidence="2" id="KW-0805">Transcription regulation</keyword>
<dbReference type="InterPro" id="IPR036879">
    <property type="entry name" value="TF_MADSbox_sf"/>
</dbReference>
<dbReference type="GO" id="GO:0000981">
    <property type="term" value="F:DNA-binding transcription factor activity, RNA polymerase II-specific"/>
    <property type="evidence" value="ECO:0000318"/>
    <property type="project" value="GO_Central"/>
</dbReference>
<dbReference type="PROSITE" id="PS51297">
    <property type="entry name" value="K_BOX"/>
    <property type="match status" value="1"/>
</dbReference>
<dbReference type="Gene3D" id="3.40.1810.10">
    <property type="entry name" value="Transcription factor, MADS-box"/>
    <property type="match status" value="1"/>
</dbReference>
<comment type="caution">
    <text evidence="9">The sequence shown here is derived from an EMBL/GenBank/DDBJ whole genome shotgun (WGS) entry which is preliminary data.</text>
</comment>
<dbReference type="GO" id="GO:0046983">
    <property type="term" value="F:protein dimerization activity"/>
    <property type="evidence" value="ECO:0007669"/>
    <property type="project" value="InterPro"/>
</dbReference>
<evidence type="ECO:0000313" key="9">
    <source>
        <dbReference type="EMBL" id="KAF5806463.1"/>
    </source>
</evidence>
<feature type="domain" description="K-box" evidence="8">
    <location>
        <begin position="88"/>
        <end position="178"/>
    </location>
</feature>
<keyword evidence="4" id="KW-0804">Transcription</keyword>
<evidence type="ECO:0000256" key="6">
    <source>
        <dbReference type="SAM" id="MobiDB-lite"/>
    </source>
</evidence>
<feature type="compositionally biased region" description="Pro residues" evidence="6">
    <location>
        <begin position="215"/>
        <end position="225"/>
    </location>
</feature>
<reference evidence="9" key="2">
    <citation type="submission" date="2020-06" db="EMBL/GenBank/DDBJ databases">
        <title>Helianthus annuus Genome sequencing and assembly Release 2.</title>
        <authorList>
            <person name="Gouzy J."/>
            <person name="Langlade N."/>
            <person name="Munos S."/>
        </authorList>
    </citation>
    <scope>NUCLEOTIDE SEQUENCE</scope>
    <source>
        <tissue evidence="9">Leaves</tissue>
    </source>
</reference>
<evidence type="ECO:0000256" key="5">
    <source>
        <dbReference type="ARBA" id="ARBA00023242"/>
    </source>
</evidence>
<organism evidence="9 10">
    <name type="scientific">Helianthus annuus</name>
    <name type="common">Common sunflower</name>
    <dbReference type="NCBI Taxonomy" id="4232"/>
    <lineage>
        <taxon>Eukaryota</taxon>
        <taxon>Viridiplantae</taxon>
        <taxon>Streptophyta</taxon>
        <taxon>Embryophyta</taxon>
        <taxon>Tracheophyta</taxon>
        <taxon>Spermatophyta</taxon>
        <taxon>Magnoliopsida</taxon>
        <taxon>eudicotyledons</taxon>
        <taxon>Gunneridae</taxon>
        <taxon>Pentapetalae</taxon>
        <taxon>asterids</taxon>
        <taxon>campanulids</taxon>
        <taxon>Asterales</taxon>
        <taxon>Asteraceae</taxon>
        <taxon>Asteroideae</taxon>
        <taxon>Heliantheae alliance</taxon>
        <taxon>Heliantheae</taxon>
        <taxon>Helianthus</taxon>
    </lineage>
</organism>
<dbReference type="InterPro" id="IPR002487">
    <property type="entry name" value="TF_Kbox"/>
</dbReference>
<keyword evidence="10" id="KW-1185">Reference proteome</keyword>
<evidence type="ECO:0000259" key="8">
    <source>
        <dbReference type="PROSITE" id="PS51297"/>
    </source>
</evidence>
<dbReference type="Gramene" id="mRNA:HanXRQr2_Chr05g0221801">
    <property type="protein sequence ID" value="mRNA:HanXRQr2_Chr05g0221801"/>
    <property type="gene ID" value="HanXRQr2_Chr05g0221801"/>
</dbReference>
<dbReference type="AlphaFoldDB" id="A0A9K3J0Z7"/>
<dbReference type="SUPFAM" id="SSF55455">
    <property type="entry name" value="SRF-like"/>
    <property type="match status" value="1"/>
</dbReference>
<dbReference type="Pfam" id="PF00319">
    <property type="entry name" value="SRF-TF"/>
    <property type="match status" value="1"/>
</dbReference>
<reference evidence="9" key="1">
    <citation type="journal article" date="2017" name="Nature">
        <title>The sunflower genome provides insights into oil metabolism, flowering and Asterid evolution.</title>
        <authorList>
            <person name="Badouin H."/>
            <person name="Gouzy J."/>
            <person name="Grassa C.J."/>
            <person name="Murat F."/>
            <person name="Staton S.E."/>
            <person name="Cottret L."/>
            <person name="Lelandais-Briere C."/>
            <person name="Owens G.L."/>
            <person name="Carrere S."/>
            <person name="Mayjonade B."/>
            <person name="Legrand L."/>
            <person name="Gill N."/>
            <person name="Kane N.C."/>
            <person name="Bowers J.E."/>
            <person name="Hubner S."/>
            <person name="Bellec A."/>
            <person name="Berard A."/>
            <person name="Berges H."/>
            <person name="Blanchet N."/>
            <person name="Boniface M.C."/>
            <person name="Brunel D."/>
            <person name="Catrice O."/>
            <person name="Chaidir N."/>
            <person name="Claudel C."/>
            <person name="Donnadieu C."/>
            <person name="Faraut T."/>
            <person name="Fievet G."/>
            <person name="Helmstetter N."/>
            <person name="King M."/>
            <person name="Knapp S.J."/>
            <person name="Lai Z."/>
            <person name="Le Paslier M.C."/>
            <person name="Lippi Y."/>
            <person name="Lorenzon L."/>
            <person name="Mandel J.R."/>
            <person name="Marage G."/>
            <person name="Marchand G."/>
            <person name="Marquand E."/>
            <person name="Bret-Mestries E."/>
            <person name="Morien E."/>
            <person name="Nambeesan S."/>
            <person name="Nguyen T."/>
            <person name="Pegot-Espagnet P."/>
            <person name="Pouilly N."/>
            <person name="Raftis F."/>
            <person name="Sallet E."/>
            <person name="Schiex T."/>
            <person name="Thomas J."/>
            <person name="Vandecasteele C."/>
            <person name="Vares D."/>
            <person name="Vear F."/>
            <person name="Vautrin S."/>
            <person name="Crespi M."/>
            <person name="Mangin B."/>
            <person name="Burke J.M."/>
            <person name="Salse J."/>
            <person name="Munos S."/>
            <person name="Vincourt P."/>
            <person name="Rieseberg L.H."/>
            <person name="Langlade N.B."/>
        </authorList>
    </citation>
    <scope>NUCLEOTIDE SEQUENCE</scope>
    <source>
        <tissue evidence="9">Leaves</tissue>
    </source>
</reference>
<accession>A0A9K3J0Z7</accession>
<comment type="subcellular location">
    <subcellularLocation>
        <location evidence="1">Nucleus</location>
    </subcellularLocation>
</comment>
<dbReference type="PANTHER" id="PTHR48019">
    <property type="entry name" value="SERUM RESPONSE FACTOR HOMOLOG"/>
    <property type="match status" value="1"/>
</dbReference>
<dbReference type="InterPro" id="IPR050142">
    <property type="entry name" value="MADS-box/MEF2_TF"/>
</dbReference>
<dbReference type="Pfam" id="PF01486">
    <property type="entry name" value="K-box"/>
    <property type="match status" value="1"/>
</dbReference>
<feature type="region of interest" description="Disordered" evidence="6">
    <location>
        <begin position="209"/>
        <end position="234"/>
    </location>
</feature>
<dbReference type="PRINTS" id="PR00404">
    <property type="entry name" value="MADSDOMAIN"/>
</dbReference>
<keyword evidence="3" id="KW-0238">DNA-binding</keyword>
<gene>
    <name evidence="9" type="ORF">HanXRQr2_Chr05g0221801</name>
</gene>
<dbReference type="GO" id="GO:0006357">
    <property type="term" value="P:regulation of transcription by RNA polymerase II"/>
    <property type="evidence" value="ECO:0000318"/>
    <property type="project" value="GO_Central"/>
</dbReference>
<dbReference type="CDD" id="cd00265">
    <property type="entry name" value="MADS_MEF2_like"/>
    <property type="match status" value="1"/>
</dbReference>
<dbReference type="GO" id="GO:0045944">
    <property type="term" value="P:positive regulation of transcription by RNA polymerase II"/>
    <property type="evidence" value="ECO:0007669"/>
    <property type="project" value="InterPro"/>
</dbReference>
<evidence type="ECO:0000256" key="1">
    <source>
        <dbReference type="ARBA" id="ARBA00004123"/>
    </source>
</evidence>
<protein>
    <submittedName>
        <fullName evidence="9">Transcription factor MADS-MIKC family</fullName>
    </submittedName>
</protein>
<dbReference type="OrthoDB" id="1898716at2759"/>